<dbReference type="Pfam" id="PF13812">
    <property type="entry name" value="PPR_3"/>
    <property type="match status" value="2"/>
</dbReference>
<dbReference type="NCBIfam" id="TIGR00756">
    <property type="entry name" value="PPR"/>
    <property type="match status" value="8"/>
</dbReference>
<feature type="repeat" description="PPR" evidence="3">
    <location>
        <begin position="289"/>
        <end position="323"/>
    </location>
</feature>
<feature type="repeat" description="PPR" evidence="3">
    <location>
        <begin position="185"/>
        <end position="219"/>
    </location>
</feature>
<comment type="caution">
    <text evidence="4">The sequence shown here is derived from an EMBL/GenBank/DDBJ whole genome shotgun (WGS) entry which is preliminary data.</text>
</comment>
<name>A0A9P1E2T8_CUSEU</name>
<dbReference type="EMBL" id="CAMAPE010000009">
    <property type="protein sequence ID" value="CAH9074104.1"/>
    <property type="molecule type" value="Genomic_DNA"/>
</dbReference>
<dbReference type="PANTHER" id="PTHR47934">
    <property type="entry name" value="PENTATRICOPEPTIDE REPEAT-CONTAINING PROTEIN PET309, MITOCHONDRIAL"/>
    <property type="match status" value="1"/>
</dbReference>
<dbReference type="GO" id="GO:0007005">
    <property type="term" value="P:mitochondrion organization"/>
    <property type="evidence" value="ECO:0007669"/>
    <property type="project" value="TreeGrafter"/>
</dbReference>
<dbReference type="SUPFAM" id="SSF48452">
    <property type="entry name" value="TPR-like"/>
    <property type="match status" value="1"/>
</dbReference>
<keyword evidence="5" id="KW-1185">Reference proteome</keyword>
<accession>A0A9P1E2T8</accession>
<reference evidence="4" key="1">
    <citation type="submission" date="2022-07" db="EMBL/GenBank/DDBJ databases">
        <authorList>
            <person name="Macas J."/>
            <person name="Novak P."/>
            <person name="Neumann P."/>
        </authorList>
    </citation>
    <scope>NUCLEOTIDE SEQUENCE</scope>
</reference>
<protein>
    <recommendedName>
        <fullName evidence="6">Pentatricopeptide repeat-containing protein</fullName>
    </recommendedName>
</protein>
<dbReference type="GO" id="GO:0003729">
    <property type="term" value="F:mRNA binding"/>
    <property type="evidence" value="ECO:0007669"/>
    <property type="project" value="TreeGrafter"/>
</dbReference>
<evidence type="ECO:0000256" key="1">
    <source>
        <dbReference type="ARBA" id="ARBA00007626"/>
    </source>
</evidence>
<feature type="repeat" description="PPR" evidence="3">
    <location>
        <begin position="394"/>
        <end position="428"/>
    </location>
</feature>
<dbReference type="InterPro" id="IPR002885">
    <property type="entry name" value="PPR_rpt"/>
</dbReference>
<dbReference type="Proteomes" id="UP001152484">
    <property type="component" value="Unassembled WGS sequence"/>
</dbReference>
<evidence type="ECO:0000313" key="5">
    <source>
        <dbReference type="Proteomes" id="UP001152484"/>
    </source>
</evidence>
<dbReference type="Gene3D" id="1.25.40.10">
    <property type="entry name" value="Tetratricopeptide repeat domain"/>
    <property type="match status" value="5"/>
</dbReference>
<dbReference type="PROSITE" id="PS51375">
    <property type="entry name" value="PPR"/>
    <property type="match status" value="8"/>
</dbReference>
<feature type="repeat" description="PPR" evidence="3">
    <location>
        <begin position="324"/>
        <end position="358"/>
    </location>
</feature>
<dbReference type="Pfam" id="PF13041">
    <property type="entry name" value="PPR_2"/>
    <property type="match status" value="3"/>
</dbReference>
<dbReference type="InterPro" id="IPR051114">
    <property type="entry name" value="Mito_RNA_Proc_CCM1"/>
</dbReference>
<dbReference type="InterPro" id="IPR011990">
    <property type="entry name" value="TPR-like_helical_dom_sf"/>
</dbReference>
<organism evidence="4 5">
    <name type="scientific">Cuscuta europaea</name>
    <name type="common">European dodder</name>
    <dbReference type="NCBI Taxonomy" id="41803"/>
    <lineage>
        <taxon>Eukaryota</taxon>
        <taxon>Viridiplantae</taxon>
        <taxon>Streptophyta</taxon>
        <taxon>Embryophyta</taxon>
        <taxon>Tracheophyta</taxon>
        <taxon>Spermatophyta</taxon>
        <taxon>Magnoliopsida</taxon>
        <taxon>eudicotyledons</taxon>
        <taxon>Gunneridae</taxon>
        <taxon>Pentapetalae</taxon>
        <taxon>asterids</taxon>
        <taxon>lamiids</taxon>
        <taxon>Solanales</taxon>
        <taxon>Convolvulaceae</taxon>
        <taxon>Cuscuteae</taxon>
        <taxon>Cuscuta</taxon>
        <taxon>Cuscuta subgen. Cuscuta</taxon>
    </lineage>
</organism>
<dbReference type="GO" id="GO:0006396">
    <property type="term" value="P:RNA processing"/>
    <property type="evidence" value="ECO:0007669"/>
    <property type="project" value="TreeGrafter"/>
</dbReference>
<gene>
    <name evidence="4" type="ORF">CEURO_LOCUS5016</name>
</gene>
<evidence type="ECO:0000313" key="4">
    <source>
        <dbReference type="EMBL" id="CAH9074104.1"/>
    </source>
</evidence>
<dbReference type="AlphaFoldDB" id="A0A9P1E2T8"/>
<dbReference type="PANTHER" id="PTHR47934:SF6">
    <property type="entry name" value="MITOCHONDRIAL GROUP I INTRON SPLICING FACTOR CCM1-RELATED"/>
    <property type="match status" value="1"/>
</dbReference>
<feature type="repeat" description="PPR" evidence="3">
    <location>
        <begin position="464"/>
        <end position="498"/>
    </location>
</feature>
<comment type="similarity">
    <text evidence="1">Belongs to the PPR family. P subfamily.</text>
</comment>
<feature type="repeat" description="PPR" evidence="3">
    <location>
        <begin position="359"/>
        <end position="393"/>
    </location>
</feature>
<feature type="repeat" description="PPR" evidence="3">
    <location>
        <begin position="429"/>
        <end position="463"/>
    </location>
</feature>
<dbReference type="GO" id="GO:0005739">
    <property type="term" value="C:mitochondrion"/>
    <property type="evidence" value="ECO:0007669"/>
    <property type="project" value="TreeGrafter"/>
</dbReference>
<dbReference type="OrthoDB" id="185373at2759"/>
<keyword evidence="2" id="KW-0677">Repeat</keyword>
<proteinExistence type="inferred from homology"/>
<evidence type="ECO:0000256" key="3">
    <source>
        <dbReference type="PROSITE-ProRule" id="PRU00708"/>
    </source>
</evidence>
<feature type="repeat" description="PPR" evidence="3">
    <location>
        <begin position="254"/>
        <end position="288"/>
    </location>
</feature>
<sequence length="540" mass="61373">MAVTDFLRFNRILHFPSAPSRTTRFLPYSSSMTELDIDDAGVDSDCDDGDCDRSSPSTSLTPAEIDAAEKLHIIIKEHYRKNPDVPSSINPNLTLSALSSGFSQMCADKTISVAVIRRVIEKCGEARRGVPFHQALAFFNWATARYSFQTPEAYSELVDLAGKAREFSVAWHIIRSMKSSNIRVPRETFMNLIRRYVRAGLTSEAEHTFDMMEEYDCKPDRNAFTAVIGILSKKRRATEAQKFFNRLKDKYEADVVVYSSLVHGWCRAGNISEAQRVFNEMKVAGVEPNVYTYTIVIDALCRAGQITRAQDVFSEMIEKGCPPNTVTFNNLMRVHVKAGRTEKVLQVYNQMKSLSCLPDVITFNFLIESHCKDGNRDDAIMALNVMVKRGCGPNAFSFNPIFRCIAKSRDVNAAHRLCAQMKDLGCKPNTETYNILMKMFVEMRSTDMVIKLKKEMEETQVEPSVNTFRVLIRMFCGMGHWNHAYQCFTEMVEKRCIRPGKADYELVMQLLKKAGQMKKHEELVSKMVQRGYLAAPPFLL</sequence>
<evidence type="ECO:0000256" key="2">
    <source>
        <dbReference type="ARBA" id="ARBA00022737"/>
    </source>
</evidence>
<evidence type="ECO:0008006" key="6">
    <source>
        <dbReference type="Google" id="ProtNLM"/>
    </source>
</evidence>